<evidence type="ECO:0000313" key="2">
    <source>
        <dbReference type="Proteomes" id="UP000955338"/>
    </source>
</evidence>
<dbReference type="PANTHER" id="PTHR10000:SF25">
    <property type="entry name" value="PHOSPHATASE YKRA-RELATED"/>
    <property type="match status" value="1"/>
</dbReference>
<proteinExistence type="predicted"/>
<protein>
    <submittedName>
        <fullName evidence="1">Hydrolase</fullName>
    </submittedName>
</protein>
<dbReference type="InterPro" id="IPR023214">
    <property type="entry name" value="HAD_sf"/>
</dbReference>
<accession>A0A8D4IZ54</accession>
<reference evidence="1" key="1">
    <citation type="submission" date="2017-06" db="EMBL/GenBank/DDBJ databases">
        <title>Genome sequencing of pathogenic and non-pathogenic strains within Bisgaard taxon 40.</title>
        <authorList>
            <person name="Ladner J.T."/>
            <person name="Lovett S.P."/>
            <person name="Koroleva G."/>
            <person name="Lorch J.M."/>
        </authorList>
    </citation>
    <scope>NUCLEOTIDE SEQUENCE</scope>
    <source>
        <strain evidence="1">27576-1-I1</strain>
    </source>
</reference>
<dbReference type="GO" id="GO:0005829">
    <property type="term" value="C:cytosol"/>
    <property type="evidence" value="ECO:0007669"/>
    <property type="project" value="TreeGrafter"/>
</dbReference>
<dbReference type="InterPro" id="IPR000150">
    <property type="entry name" value="Cof"/>
</dbReference>
<dbReference type="PROSITE" id="PS01229">
    <property type="entry name" value="COF_2"/>
    <property type="match status" value="1"/>
</dbReference>
<dbReference type="Gene3D" id="3.40.50.1000">
    <property type="entry name" value="HAD superfamily/HAD-like"/>
    <property type="match status" value="1"/>
</dbReference>
<dbReference type="GO" id="GO:0016791">
    <property type="term" value="F:phosphatase activity"/>
    <property type="evidence" value="ECO:0007669"/>
    <property type="project" value="UniProtKB-ARBA"/>
</dbReference>
<dbReference type="SFLD" id="SFLDG01140">
    <property type="entry name" value="C2.B:_Phosphomannomutase_and_P"/>
    <property type="match status" value="1"/>
</dbReference>
<organism evidence="1 2">
    <name type="scientific">Mergibacter septicus</name>
    <dbReference type="NCBI Taxonomy" id="221402"/>
    <lineage>
        <taxon>Bacteria</taxon>
        <taxon>Pseudomonadati</taxon>
        <taxon>Pseudomonadota</taxon>
        <taxon>Gammaproteobacteria</taxon>
        <taxon>Pasteurellales</taxon>
        <taxon>Pasteurellaceae</taxon>
        <taxon>Mergibacter</taxon>
    </lineage>
</organism>
<keyword evidence="1" id="KW-0378">Hydrolase</keyword>
<dbReference type="SUPFAM" id="SSF56784">
    <property type="entry name" value="HAD-like"/>
    <property type="match status" value="1"/>
</dbReference>
<dbReference type="EMBL" id="CP022011">
    <property type="protein sequence ID" value="QDJ15446.1"/>
    <property type="molecule type" value="Genomic_DNA"/>
</dbReference>
<dbReference type="Gene3D" id="3.30.1240.10">
    <property type="match status" value="1"/>
</dbReference>
<dbReference type="Pfam" id="PF08282">
    <property type="entry name" value="Hydrolase_3"/>
    <property type="match status" value="1"/>
</dbReference>
<dbReference type="GO" id="GO:0000287">
    <property type="term" value="F:magnesium ion binding"/>
    <property type="evidence" value="ECO:0007669"/>
    <property type="project" value="TreeGrafter"/>
</dbReference>
<dbReference type="NCBIfam" id="TIGR00099">
    <property type="entry name" value="Cof-subfamily"/>
    <property type="match status" value="1"/>
</dbReference>
<name>A0A8D4IZ54_9PAST</name>
<keyword evidence="2" id="KW-1185">Reference proteome</keyword>
<gene>
    <name evidence="1" type="ORF">CEP48_08440</name>
</gene>
<dbReference type="InterPro" id="IPR036412">
    <property type="entry name" value="HAD-like_sf"/>
</dbReference>
<evidence type="ECO:0000313" key="1">
    <source>
        <dbReference type="EMBL" id="QDJ15446.1"/>
    </source>
</evidence>
<dbReference type="PANTHER" id="PTHR10000">
    <property type="entry name" value="PHOSPHOSERINE PHOSPHATASE"/>
    <property type="match status" value="1"/>
</dbReference>
<dbReference type="Proteomes" id="UP000955338">
    <property type="component" value="Chromosome"/>
</dbReference>
<sequence>MLSPESLTALKEQIKLVFFDIDETLYIKQNAIIPKTIPEVFRRLKQQGIRPAIATGRPRCAFPQVINQLIEDEDVDIFVTINGQHNSYQQQIITQYPLTTLEIKRIIDFMQQHKFEYGFVGNDHIAVSAISPSVQTALTPITSNYIVDPDYYLKAPIYQMLLFYPTEKEGLITTSTILGQDLKTVRWHPYAVDLLAQNGSKARGIQNIVTHLGLSMKNVIAFGDGLNDIEMLTSVGYGVAMGNACPELKAVANYVTTNIEQDGILTAFQQLQLLE</sequence>
<dbReference type="AlphaFoldDB" id="A0A8D4IZ54"/>
<dbReference type="RefSeq" id="WP_261920049.1">
    <property type="nucleotide sequence ID" value="NZ_CP022011.1"/>
</dbReference>
<dbReference type="SFLD" id="SFLDS00003">
    <property type="entry name" value="Haloacid_Dehalogenase"/>
    <property type="match status" value="1"/>
</dbReference>